<accession>A0A9P0MQH8</accession>
<dbReference type="Proteomes" id="UP001152798">
    <property type="component" value="Chromosome 4"/>
</dbReference>
<sequence length="673" mass="76483">MVAGKDGGQKLPDGMTTALHNGVVKNGQKNGRSHKPFLKFATCLILVTFVTALYMLGDFTSMGYIQLIERTEDIDRTSYFTYINISHEEKKEGYLVWSPSCRIPDISPWHESIKAFIKKDTLPSCGKPLTKVQRQGNNHVLIADVKDMQCCYSLITRNDLPSNKSYNTKADDVYSIGKCENFESNVTFSGTEQFIKVKCDPKKKKKNSKSYTGLHAFVRKTKAVVKKLDANYIEEKKVSVMIVGIDSISRLNLIRTMPKTVDYLDKNGWINFKGYNKIDDNTFPNLLAILTGLTVAQLRASCWSSNSKKIDDCPLIWKEFSKQGYVTAYAEDLPSIGTFNYRKTGFVKSPTDYYIRPFMLAAEKFLKIKVKNTLNICLGPVSTSDYILDYLIDFAKTFKDALTFSLFWLNNFSHNDVNTPSAMDSRILSFFSDLKDTGVLENTFIVFLSDHGIRYGKIRETYVGWIEERLPFIYFWVPPKLKEFHPEKYHNLMVNADRLTSPYDLHLSLKDLLGMATNGSRGCPTCHSLFDEASWNRSCINAGITEHWCTCAEYKMLSTESAPVRAIARFVLDHINGLAVNGTTHLVNGTKCAKLKVNRIVSVRSKIFSKQLGHNEYVILFETIPGEALFEATVKHKNSFKVMDTISRVNAYGSQSKCMNDSFLQKYCFCQYD</sequence>
<dbReference type="PANTHER" id="PTHR10974:SF9">
    <property type="entry name" value="DUF229 DOMAIN CONTAINING PROTEIN-RELATED"/>
    <property type="match status" value="1"/>
</dbReference>
<gene>
    <name evidence="2" type="ORF">NEZAVI_LOCUS8777</name>
</gene>
<evidence type="ECO:0000313" key="3">
    <source>
        <dbReference type="Proteomes" id="UP001152798"/>
    </source>
</evidence>
<name>A0A9P0MQH8_NEZVI</name>
<keyword evidence="1" id="KW-1133">Transmembrane helix</keyword>
<dbReference type="Pfam" id="PF02995">
    <property type="entry name" value="DUF229"/>
    <property type="match status" value="1"/>
</dbReference>
<feature type="transmembrane region" description="Helical" evidence="1">
    <location>
        <begin position="37"/>
        <end position="57"/>
    </location>
</feature>
<dbReference type="FunFam" id="3.40.720.10:FF:000017">
    <property type="entry name" value="Predicted protein"/>
    <property type="match status" value="1"/>
</dbReference>
<dbReference type="SUPFAM" id="SSF53649">
    <property type="entry name" value="Alkaline phosphatase-like"/>
    <property type="match status" value="1"/>
</dbReference>
<keyword evidence="1" id="KW-0472">Membrane</keyword>
<dbReference type="OrthoDB" id="413313at2759"/>
<dbReference type="PANTHER" id="PTHR10974">
    <property type="entry name" value="FI08016P-RELATED"/>
    <property type="match status" value="1"/>
</dbReference>
<keyword evidence="3" id="KW-1185">Reference proteome</keyword>
<organism evidence="2 3">
    <name type="scientific">Nezara viridula</name>
    <name type="common">Southern green stink bug</name>
    <name type="synonym">Cimex viridulus</name>
    <dbReference type="NCBI Taxonomy" id="85310"/>
    <lineage>
        <taxon>Eukaryota</taxon>
        <taxon>Metazoa</taxon>
        <taxon>Ecdysozoa</taxon>
        <taxon>Arthropoda</taxon>
        <taxon>Hexapoda</taxon>
        <taxon>Insecta</taxon>
        <taxon>Pterygota</taxon>
        <taxon>Neoptera</taxon>
        <taxon>Paraneoptera</taxon>
        <taxon>Hemiptera</taxon>
        <taxon>Heteroptera</taxon>
        <taxon>Panheteroptera</taxon>
        <taxon>Pentatomomorpha</taxon>
        <taxon>Pentatomoidea</taxon>
        <taxon>Pentatomidae</taxon>
        <taxon>Pentatominae</taxon>
        <taxon>Nezara</taxon>
    </lineage>
</organism>
<evidence type="ECO:0000313" key="2">
    <source>
        <dbReference type="EMBL" id="CAH1399296.1"/>
    </source>
</evidence>
<dbReference type="GO" id="GO:0005615">
    <property type="term" value="C:extracellular space"/>
    <property type="evidence" value="ECO:0007669"/>
    <property type="project" value="TreeGrafter"/>
</dbReference>
<dbReference type="InterPro" id="IPR017850">
    <property type="entry name" value="Alkaline_phosphatase_core_sf"/>
</dbReference>
<protein>
    <submittedName>
        <fullName evidence="2">Uncharacterized protein</fullName>
    </submittedName>
</protein>
<dbReference type="EMBL" id="OV725080">
    <property type="protein sequence ID" value="CAH1399296.1"/>
    <property type="molecule type" value="Genomic_DNA"/>
</dbReference>
<dbReference type="InterPro" id="IPR004245">
    <property type="entry name" value="DUF229"/>
</dbReference>
<reference evidence="2" key="1">
    <citation type="submission" date="2022-01" db="EMBL/GenBank/DDBJ databases">
        <authorList>
            <person name="King R."/>
        </authorList>
    </citation>
    <scope>NUCLEOTIDE SEQUENCE</scope>
</reference>
<proteinExistence type="predicted"/>
<evidence type="ECO:0000256" key="1">
    <source>
        <dbReference type="SAM" id="Phobius"/>
    </source>
</evidence>
<dbReference type="Gene3D" id="3.40.720.10">
    <property type="entry name" value="Alkaline Phosphatase, subunit A"/>
    <property type="match status" value="1"/>
</dbReference>
<dbReference type="AlphaFoldDB" id="A0A9P0MQH8"/>
<keyword evidence="1" id="KW-0812">Transmembrane</keyword>
<dbReference type="CDD" id="cd16021">
    <property type="entry name" value="ALP_like"/>
    <property type="match status" value="1"/>
</dbReference>